<keyword evidence="2" id="KW-1185">Reference proteome</keyword>
<gene>
    <name evidence="1" type="ORF">OH136_08820</name>
</gene>
<dbReference type="AlphaFoldDB" id="A0AAE3J1Y0"/>
<comment type="caution">
    <text evidence="1">The sequence shown here is derived from an EMBL/GenBank/DDBJ whole genome shotgun (WGS) entry which is preliminary data.</text>
</comment>
<sequence length="112" mass="13319">MLETYPSADRLAALRDRIGTLKEEEMRLSLRFIQERDTRVFKGRRCDVLVEHEESREFDPGRLPAEIRRDPHYWTTRFRTHIKVRKRFKPSDDMSIGHGEVIDLTKQGGVYC</sequence>
<organism evidence="1 2">
    <name type="scientific">Halocynthiibacter halioticoli</name>
    <dbReference type="NCBI Taxonomy" id="2986804"/>
    <lineage>
        <taxon>Bacteria</taxon>
        <taxon>Pseudomonadati</taxon>
        <taxon>Pseudomonadota</taxon>
        <taxon>Alphaproteobacteria</taxon>
        <taxon>Rhodobacterales</taxon>
        <taxon>Paracoccaceae</taxon>
        <taxon>Halocynthiibacter</taxon>
    </lineage>
</organism>
<evidence type="ECO:0000313" key="1">
    <source>
        <dbReference type="EMBL" id="MCV6824656.1"/>
    </source>
</evidence>
<dbReference type="RefSeq" id="WP_263953514.1">
    <property type="nucleotide sequence ID" value="NZ_JAOYFC010000002.1"/>
</dbReference>
<dbReference type="Proteomes" id="UP001208041">
    <property type="component" value="Unassembled WGS sequence"/>
</dbReference>
<reference evidence="1" key="1">
    <citation type="submission" date="2022-10" db="EMBL/GenBank/DDBJ databases">
        <authorList>
            <person name="Yue Y."/>
        </authorList>
    </citation>
    <scope>NUCLEOTIDE SEQUENCE</scope>
    <source>
        <strain evidence="1">Z654</strain>
    </source>
</reference>
<proteinExistence type="predicted"/>
<dbReference type="EMBL" id="JAOYFC010000002">
    <property type="protein sequence ID" value="MCV6824656.1"/>
    <property type="molecule type" value="Genomic_DNA"/>
</dbReference>
<accession>A0AAE3J1Y0</accession>
<evidence type="ECO:0000313" key="2">
    <source>
        <dbReference type="Proteomes" id="UP001208041"/>
    </source>
</evidence>
<protein>
    <submittedName>
        <fullName evidence="1">Uncharacterized protein</fullName>
    </submittedName>
</protein>
<name>A0AAE3J1Y0_9RHOB</name>